<reference evidence="2" key="2">
    <citation type="journal article" date="2015" name="Data Brief">
        <title>Shoot transcriptome of the giant reed, Arundo donax.</title>
        <authorList>
            <person name="Barrero R.A."/>
            <person name="Guerrero F.D."/>
            <person name="Moolhuijzen P."/>
            <person name="Goolsby J.A."/>
            <person name="Tidwell J."/>
            <person name="Bellgard S.E."/>
            <person name="Bellgard M.I."/>
        </authorList>
    </citation>
    <scope>NUCLEOTIDE SEQUENCE</scope>
    <source>
        <tissue evidence="2">Shoot tissue taken approximately 20 cm above the soil surface</tissue>
    </source>
</reference>
<accession>A0A0A9H4R5</accession>
<reference evidence="2" key="1">
    <citation type="submission" date="2014-09" db="EMBL/GenBank/DDBJ databases">
        <authorList>
            <person name="Magalhaes I.L.F."/>
            <person name="Oliveira U."/>
            <person name="Santos F.R."/>
            <person name="Vidigal T.H.D.A."/>
            <person name="Brescovit A.D."/>
            <person name="Santos A.J."/>
        </authorList>
    </citation>
    <scope>NUCLEOTIDE SEQUENCE</scope>
    <source>
        <tissue evidence="2">Shoot tissue taken approximately 20 cm above the soil surface</tissue>
    </source>
</reference>
<protein>
    <submittedName>
        <fullName evidence="2">Uncharacterized protein</fullName>
    </submittedName>
</protein>
<evidence type="ECO:0000313" key="2">
    <source>
        <dbReference type="EMBL" id="JAE31737.1"/>
    </source>
</evidence>
<keyword evidence="1" id="KW-0472">Membrane</keyword>
<proteinExistence type="predicted"/>
<dbReference type="AlphaFoldDB" id="A0A0A9H4R5"/>
<evidence type="ECO:0000256" key="1">
    <source>
        <dbReference type="SAM" id="Phobius"/>
    </source>
</evidence>
<sequence length="65" mass="7052">MPGTLEFSESGIAPLIPILMVCFMIMSDILLECSHLFFPTSHFSVLWARVTSLSPNAYGAVGAFS</sequence>
<keyword evidence="1" id="KW-0812">Transmembrane</keyword>
<dbReference type="EMBL" id="GBRH01166159">
    <property type="protein sequence ID" value="JAE31737.1"/>
    <property type="molecule type" value="Transcribed_RNA"/>
</dbReference>
<organism evidence="2">
    <name type="scientific">Arundo donax</name>
    <name type="common">Giant reed</name>
    <name type="synonym">Donax arundinaceus</name>
    <dbReference type="NCBI Taxonomy" id="35708"/>
    <lineage>
        <taxon>Eukaryota</taxon>
        <taxon>Viridiplantae</taxon>
        <taxon>Streptophyta</taxon>
        <taxon>Embryophyta</taxon>
        <taxon>Tracheophyta</taxon>
        <taxon>Spermatophyta</taxon>
        <taxon>Magnoliopsida</taxon>
        <taxon>Liliopsida</taxon>
        <taxon>Poales</taxon>
        <taxon>Poaceae</taxon>
        <taxon>PACMAD clade</taxon>
        <taxon>Arundinoideae</taxon>
        <taxon>Arundineae</taxon>
        <taxon>Arundo</taxon>
    </lineage>
</organism>
<keyword evidence="1" id="KW-1133">Transmembrane helix</keyword>
<name>A0A0A9H4R5_ARUDO</name>
<feature type="transmembrane region" description="Helical" evidence="1">
    <location>
        <begin position="12"/>
        <end position="31"/>
    </location>
</feature>